<evidence type="ECO:0000256" key="1">
    <source>
        <dbReference type="ARBA" id="ARBA00022729"/>
    </source>
</evidence>
<dbReference type="EMBL" id="REGN01002363">
    <property type="protein sequence ID" value="RNA28570.1"/>
    <property type="molecule type" value="Genomic_DNA"/>
</dbReference>
<dbReference type="SUPFAM" id="SSF63707">
    <property type="entry name" value="Ganglioside M2 (gm2) activator"/>
    <property type="match status" value="1"/>
</dbReference>
<dbReference type="GO" id="GO:0008047">
    <property type="term" value="F:enzyme activator activity"/>
    <property type="evidence" value="ECO:0007669"/>
    <property type="project" value="InterPro"/>
</dbReference>
<proteinExistence type="predicted"/>
<dbReference type="InterPro" id="IPR028996">
    <property type="entry name" value="GM2-AP"/>
</dbReference>
<dbReference type="GO" id="GO:0009898">
    <property type="term" value="C:cytoplasmic side of plasma membrane"/>
    <property type="evidence" value="ECO:0007669"/>
    <property type="project" value="TreeGrafter"/>
</dbReference>
<dbReference type="OrthoDB" id="6409159at2759"/>
<accession>A0A3M7RYP3</accession>
<organism evidence="3 4">
    <name type="scientific">Brachionus plicatilis</name>
    <name type="common">Marine rotifer</name>
    <name type="synonym">Brachionus muelleri</name>
    <dbReference type="NCBI Taxonomy" id="10195"/>
    <lineage>
        <taxon>Eukaryota</taxon>
        <taxon>Metazoa</taxon>
        <taxon>Spiralia</taxon>
        <taxon>Gnathifera</taxon>
        <taxon>Rotifera</taxon>
        <taxon>Eurotatoria</taxon>
        <taxon>Monogononta</taxon>
        <taxon>Pseudotrocha</taxon>
        <taxon>Ploima</taxon>
        <taxon>Brachionidae</taxon>
        <taxon>Brachionus</taxon>
    </lineage>
</organism>
<gene>
    <name evidence="3" type="ORF">BpHYR1_038309</name>
</gene>
<protein>
    <submittedName>
        <fullName evidence="3">Ganglioside GM2</fullName>
    </submittedName>
</protein>
<keyword evidence="4" id="KW-1185">Reference proteome</keyword>
<evidence type="ECO:0000256" key="2">
    <source>
        <dbReference type="SAM" id="SignalP"/>
    </source>
</evidence>
<feature type="chain" id="PRO_5018170808" evidence="2">
    <location>
        <begin position="17"/>
        <end position="180"/>
    </location>
</feature>
<comment type="caution">
    <text evidence="3">The sequence shown here is derived from an EMBL/GenBank/DDBJ whole genome shotgun (WGS) entry which is preliminary data.</text>
</comment>
<dbReference type="PANTHER" id="PTHR17357:SF0">
    <property type="entry name" value="GANGLIOSIDE GM2 ACTIVATOR"/>
    <property type="match status" value="1"/>
</dbReference>
<name>A0A3M7RYP3_BRAPC</name>
<dbReference type="GO" id="GO:0005319">
    <property type="term" value="F:lipid transporter activity"/>
    <property type="evidence" value="ECO:0007669"/>
    <property type="project" value="TreeGrafter"/>
</dbReference>
<keyword evidence="1 2" id="KW-0732">Signal</keyword>
<dbReference type="AlphaFoldDB" id="A0A3M7RYP3"/>
<feature type="signal peptide" evidence="2">
    <location>
        <begin position="1"/>
        <end position="16"/>
    </location>
</feature>
<dbReference type="Proteomes" id="UP000276133">
    <property type="component" value="Unassembled WGS sequence"/>
</dbReference>
<evidence type="ECO:0000313" key="3">
    <source>
        <dbReference type="EMBL" id="RNA28570.1"/>
    </source>
</evidence>
<dbReference type="InterPro" id="IPR036846">
    <property type="entry name" value="GM2-AP_sf"/>
</dbReference>
<sequence length="180" mass="19434">MYKLICFLAILGSTLAQTRLQWSLCGPSVLQVSEFDLGTMPITHPGPMPFILAGKSIREIRGAVKSTVTIKRTVSGITLPITCYLVDGNYVGSCTYPDLCLLLKSVLGYDANSCPQNLIDNNIDCTCPFKLPARELNVDVVADLPDATTSSITWIASGSFDVKVEASDSVGQPSKRILFI</sequence>
<dbReference type="PANTHER" id="PTHR17357">
    <property type="entry name" value="GM2 GANGLIOSIDE ACTIVATOR PROTEIN"/>
    <property type="match status" value="1"/>
</dbReference>
<evidence type="ECO:0000313" key="4">
    <source>
        <dbReference type="Proteomes" id="UP000276133"/>
    </source>
</evidence>
<dbReference type="Gene3D" id="2.70.220.10">
    <property type="entry name" value="Ganglioside GM2 activator"/>
    <property type="match status" value="1"/>
</dbReference>
<reference evidence="3 4" key="1">
    <citation type="journal article" date="2018" name="Sci. Rep.">
        <title>Genomic signatures of local adaptation to the degree of environmental predictability in rotifers.</title>
        <authorList>
            <person name="Franch-Gras L."/>
            <person name="Hahn C."/>
            <person name="Garcia-Roger E.M."/>
            <person name="Carmona M.J."/>
            <person name="Serra M."/>
            <person name="Gomez A."/>
        </authorList>
    </citation>
    <scope>NUCLEOTIDE SEQUENCE [LARGE SCALE GENOMIC DNA]</scope>
    <source>
        <strain evidence="3">HYR1</strain>
    </source>
</reference>
<dbReference type="GO" id="GO:0006689">
    <property type="term" value="P:ganglioside catabolic process"/>
    <property type="evidence" value="ECO:0007669"/>
    <property type="project" value="InterPro"/>
</dbReference>